<dbReference type="EMBL" id="JAWPEI010000001">
    <property type="protein sequence ID" value="KAK4737432.1"/>
    <property type="molecule type" value="Genomic_DNA"/>
</dbReference>
<organism evidence="1 2">
    <name type="scientific">Solanum pinnatisectum</name>
    <name type="common">tansyleaf nightshade</name>
    <dbReference type="NCBI Taxonomy" id="50273"/>
    <lineage>
        <taxon>Eukaryota</taxon>
        <taxon>Viridiplantae</taxon>
        <taxon>Streptophyta</taxon>
        <taxon>Embryophyta</taxon>
        <taxon>Tracheophyta</taxon>
        <taxon>Spermatophyta</taxon>
        <taxon>Magnoliopsida</taxon>
        <taxon>eudicotyledons</taxon>
        <taxon>Gunneridae</taxon>
        <taxon>Pentapetalae</taxon>
        <taxon>asterids</taxon>
        <taxon>lamiids</taxon>
        <taxon>Solanales</taxon>
        <taxon>Solanaceae</taxon>
        <taxon>Solanoideae</taxon>
        <taxon>Solaneae</taxon>
        <taxon>Solanum</taxon>
    </lineage>
</organism>
<name>A0AAV9MJE8_9SOLN</name>
<evidence type="ECO:0000313" key="1">
    <source>
        <dbReference type="EMBL" id="KAK4737432.1"/>
    </source>
</evidence>
<protein>
    <submittedName>
        <fullName evidence="1">Uncharacterized protein</fullName>
    </submittedName>
</protein>
<proteinExistence type="predicted"/>
<accession>A0AAV9MJE8</accession>
<comment type="caution">
    <text evidence="1">The sequence shown here is derived from an EMBL/GenBank/DDBJ whole genome shotgun (WGS) entry which is preliminary data.</text>
</comment>
<keyword evidence="2" id="KW-1185">Reference proteome</keyword>
<dbReference type="AlphaFoldDB" id="A0AAV9MJE8"/>
<reference evidence="1 2" key="1">
    <citation type="submission" date="2023-10" db="EMBL/GenBank/DDBJ databases">
        <title>Genome-Wide Identification Analysis in wild type Solanum Pinnatisectum Reveals Some Genes Defensing Phytophthora Infestans.</title>
        <authorList>
            <person name="Sun C."/>
        </authorList>
    </citation>
    <scope>NUCLEOTIDE SEQUENCE [LARGE SCALE GENOMIC DNA]</scope>
    <source>
        <strain evidence="1">LQN</strain>
        <tissue evidence="1">Leaf</tissue>
    </source>
</reference>
<gene>
    <name evidence="1" type="ORF">R3W88_001129</name>
</gene>
<evidence type="ECO:0000313" key="2">
    <source>
        <dbReference type="Proteomes" id="UP001311915"/>
    </source>
</evidence>
<dbReference type="Proteomes" id="UP001311915">
    <property type="component" value="Unassembled WGS sequence"/>
</dbReference>
<sequence>MGPQRRLEIYVGYESRSIIKYLEPRTRDLFTPRFVDCHFDESVNPTLEGEQKQLENGIDWNSLSLSHLDPRTNQCEKEVQKIIYLQNIANQLPDAFTNLPRVTKSYSPAANAQVRVDVPIGQNVKANESGPCLKRGRPIDSKDKILRKGKEQMIIIWRQLIMKSSKT</sequence>